<accession>A0A6J4L2C1</accession>
<name>A0A6J4L2C1_9ACTN</name>
<sequence length="103" mass="11275">MVTKMTRKPPMHDDFPKVGPLRAAASSGSEVVHLARLVDDLPARQSLCGELVTVFWPNRLLMGNACGQCAGLALEDGSTFARDRHGALVNLQRTRPIPRCHSR</sequence>
<protein>
    <submittedName>
        <fullName evidence="1">Uncharacterized protein</fullName>
    </submittedName>
</protein>
<proteinExistence type="predicted"/>
<dbReference type="EMBL" id="CADCUI010000001">
    <property type="protein sequence ID" value="CAA9321963.1"/>
    <property type="molecule type" value="Genomic_DNA"/>
</dbReference>
<dbReference type="AlphaFoldDB" id="A0A6J4L2C1"/>
<gene>
    <name evidence="1" type="ORF">AVDCRST_MAG34-1495</name>
</gene>
<evidence type="ECO:0000313" key="1">
    <source>
        <dbReference type="EMBL" id="CAA9321963.1"/>
    </source>
</evidence>
<organism evidence="1">
    <name type="scientific">uncultured Nocardioidaceae bacterium</name>
    <dbReference type="NCBI Taxonomy" id="253824"/>
    <lineage>
        <taxon>Bacteria</taxon>
        <taxon>Bacillati</taxon>
        <taxon>Actinomycetota</taxon>
        <taxon>Actinomycetes</taxon>
        <taxon>Propionibacteriales</taxon>
        <taxon>Nocardioidaceae</taxon>
        <taxon>environmental samples</taxon>
    </lineage>
</organism>
<reference evidence="1" key="1">
    <citation type="submission" date="2020-02" db="EMBL/GenBank/DDBJ databases">
        <authorList>
            <person name="Meier V. D."/>
        </authorList>
    </citation>
    <scope>NUCLEOTIDE SEQUENCE</scope>
    <source>
        <strain evidence="1">AVDCRST_MAG34</strain>
    </source>
</reference>